<protein>
    <submittedName>
        <fullName evidence="2">Uncharacterized protein</fullName>
    </submittedName>
</protein>
<proteinExistence type="predicted"/>
<feature type="compositionally biased region" description="Polar residues" evidence="1">
    <location>
        <begin position="33"/>
        <end position="54"/>
    </location>
</feature>
<dbReference type="Proteomes" id="UP000005667">
    <property type="component" value="Plasmid AZO_p2"/>
</dbReference>
<accession>G7ZE24</accession>
<keyword evidence="3" id="KW-1185">Reference proteome</keyword>
<sequence>MFQSAPKRGYRRNSSRRSPPDDRPDRFNPLPNADTSGTQDTGVNGSSNTAQGFQSAPKRGHRRNVELQLNEPKLLRMFQSAPKRGHRRNSAPRSPLIQVAFSAAFPRILWIKKPETLFFG</sequence>
<dbReference type="HOGENOM" id="CLU_2044879_0_0_5"/>
<geneLocation type="plasmid" evidence="2 3">
    <name>AZO_p2</name>
</geneLocation>
<dbReference type="AlphaFoldDB" id="G7ZE24"/>
<evidence type="ECO:0000313" key="2">
    <source>
        <dbReference type="EMBL" id="CBS89273.1"/>
    </source>
</evidence>
<name>G7ZE24_AZOL4</name>
<evidence type="ECO:0000313" key="3">
    <source>
        <dbReference type="Proteomes" id="UP000005667"/>
    </source>
</evidence>
<keyword evidence="2" id="KW-0614">Plasmid</keyword>
<evidence type="ECO:0000256" key="1">
    <source>
        <dbReference type="SAM" id="MobiDB-lite"/>
    </source>
</evidence>
<organism evidence="2 3">
    <name type="scientific">Azospirillum lipoferum (strain 4B)</name>
    <dbReference type="NCBI Taxonomy" id="862719"/>
    <lineage>
        <taxon>Bacteria</taxon>
        <taxon>Pseudomonadati</taxon>
        <taxon>Pseudomonadota</taxon>
        <taxon>Alphaproteobacteria</taxon>
        <taxon>Rhodospirillales</taxon>
        <taxon>Azospirillaceae</taxon>
        <taxon>Azospirillum</taxon>
    </lineage>
</organism>
<dbReference type="EMBL" id="FQ311870">
    <property type="protein sequence ID" value="CBS89273.1"/>
    <property type="molecule type" value="Genomic_DNA"/>
</dbReference>
<dbReference type="KEGG" id="ali:AZOLI_p20078"/>
<reference evidence="3" key="1">
    <citation type="journal article" date="2011" name="PLoS Genet.">
        <title>Azospirillum genomes reveal transition of bacteria from aquatic to terrestrial environments.</title>
        <authorList>
            <person name="Wisniewski-Dye F."/>
            <person name="Borziak K."/>
            <person name="Khalsa-Moyers G."/>
            <person name="Alexandre G."/>
            <person name="Sukharnikov L.O."/>
            <person name="Wuichet K."/>
            <person name="Hurst G.B."/>
            <person name="McDonald W.H."/>
            <person name="Robertson J.S."/>
            <person name="Barbe V."/>
            <person name="Calteau A."/>
            <person name="Rouy Z."/>
            <person name="Mangenot S."/>
            <person name="Prigent-Combaret C."/>
            <person name="Normand P."/>
            <person name="Boyer M."/>
            <person name="Siguier P."/>
            <person name="Dessaux Y."/>
            <person name="Elmerich C."/>
            <person name="Condemine G."/>
            <person name="Krishnen G."/>
            <person name="Kennedy I."/>
            <person name="Paterson A.H."/>
            <person name="Gonzalez V."/>
            <person name="Mavingui P."/>
            <person name="Zhulin I.B."/>
        </authorList>
    </citation>
    <scope>NUCLEOTIDE SEQUENCE [LARGE SCALE GENOMIC DNA]</scope>
    <source>
        <strain evidence="3">4B</strain>
    </source>
</reference>
<feature type="region of interest" description="Disordered" evidence="1">
    <location>
        <begin position="1"/>
        <end position="71"/>
    </location>
</feature>
<gene>
    <name evidence="2" type="ordered locus">AZOLI_p20078</name>
</gene>